<dbReference type="Proteomes" id="UP001497535">
    <property type="component" value="Unassembled WGS sequence"/>
</dbReference>
<proteinExistence type="predicted"/>
<organism evidence="1 2">
    <name type="scientific">Meloidogyne enterolobii</name>
    <name type="common">Root-knot nematode worm</name>
    <name type="synonym">Meloidogyne mayaguensis</name>
    <dbReference type="NCBI Taxonomy" id="390850"/>
    <lineage>
        <taxon>Eukaryota</taxon>
        <taxon>Metazoa</taxon>
        <taxon>Ecdysozoa</taxon>
        <taxon>Nematoda</taxon>
        <taxon>Chromadorea</taxon>
        <taxon>Rhabditida</taxon>
        <taxon>Tylenchina</taxon>
        <taxon>Tylenchomorpha</taxon>
        <taxon>Tylenchoidea</taxon>
        <taxon>Meloidogynidae</taxon>
        <taxon>Meloidogyninae</taxon>
        <taxon>Meloidogyne</taxon>
    </lineage>
</organism>
<comment type="caution">
    <text evidence="1">The sequence shown here is derived from an EMBL/GenBank/DDBJ whole genome shotgun (WGS) entry which is preliminary data.</text>
</comment>
<reference evidence="1" key="1">
    <citation type="submission" date="2023-11" db="EMBL/GenBank/DDBJ databases">
        <authorList>
            <person name="Poullet M."/>
        </authorList>
    </citation>
    <scope>NUCLEOTIDE SEQUENCE</scope>
    <source>
        <strain evidence="1">E1834</strain>
    </source>
</reference>
<protein>
    <submittedName>
        <fullName evidence="1">Uncharacterized protein</fullName>
    </submittedName>
</protein>
<accession>A0ACB1AIC8</accession>
<evidence type="ECO:0000313" key="1">
    <source>
        <dbReference type="EMBL" id="CAK5091185.1"/>
    </source>
</evidence>
<sequence length="103" mass="11063">MGNNASVGGQRANVGNNSYEHNGYDSVPQRTNVGGAGLGNPANTAVDPLYTNNAQQPGCSYGNPANGYEFNKQAGFGYDNLPHNQNTQQPTFVTEYDQYNPPY</sequence>
<evidence type="ECO:0000313" key="2">
    <source>
        <dbReference type="Proteomes" id="UP001497535"/>
    </source>
</evidence>
<keyword evidence="2" id="KW-1185">Reference proteome</keyword>
<dbReference type="EMBL" id="CAVMJV010000086">
    <property type="protein sequence ID" value="CAK5091185.1"/>
    <property type="molecule type" value="Genomic_DNA"/>
</dbReference>
<name>A0ACB1AIC8_MELEN</name>
<gene>
    <name evidence="1" type="ORF">MENTE1834_LOCUS39010</name>
</gene>